<dbReference type="EMBL" id="QGGP01000006">
    <property type="protein sequence ID" value="PWK17970.1"/>
    <property type="molecule type" value="Genomic_DNA"/>
</dbReference>
<dbReference type="OrthoDB" id="9778494at2"/>
<name>A0A316E4X3_9FLAO</name>
<evidence type="ECO:0000313" key="1">
    <source>
        <dbReference type="EMBL" id="PWK17970.1"/>
    </source>
</evidence>
<dbReference type="PANTHER" id="PTHR45588">
    <property type="entry name" value="TPR DOMAIN-CONTAINING PROTEIN"/>
    <property type="match status" value="1"/>
</dbReference>
<dbReference type="Gene3D" id="1.25.40.10">
    <property type="entry name" value="Tetratricopeptide repeat domain"/>
    <property type="match status" value="1"/>
</dbReference>
<dbReference type="Proteomes" id="UP000245430">
    <property type="component" value="Unassembled WGS sequence"/>
</dbReference>
<accession>A0A316E4X3</accession>
<dbReference type="InterPro" id="IPR011990">
    <property type="entry name" value="TPR-like_helical_dom_sf"/>
</dbReference>
<organism evidence="1 2">
    <name type="scientific">Xanthomarina spongicola</name>
    <dbReference type="NCBI Taxonomy" id="570520"/>
    <lineage>
        <taxon>Bacteria</taxon>
        <taxon>Pseudomonadati</taxon>
        <taxon>Bacteroidota</taxon>
        <taxon>Flavobacteriia</taxon>
        <taxon>Flavobacteriales</taxon>
        <taxon>Flavobacteriaceae</taxon>
        <taxon>Xanthomarina</taxon>
    </lineage>
</organism>
<evidence type="ECO:0008006" key="3">
    <source>
        <dbReference type="Google" id="ProtNLM"/>
    </source>
</evidence>
<dbReference type="AlphaFoldDB" id="A0A316E4X3"/>
<reference evidence="1 2" key="1">
    <citation type="submission" date="2018-05" db="EMBL/GenBank/DDBJ databases">
        <title>Genomic Encyclopedia of Archaeal and Bacterial Type Strains, Phase II (KMG-II): from individual species to whole genera.</title>
        <authorList>
            <person name="Goeker M."/>
        </authorList>
    </citation>
    <scope>NUCLEOTIDE SEQUENCE [LARGE SCALE GENOMIC DNA]</scope>
    <source>
        <strain evidence="1 2">DSM 22637</strain>
    </source>
</reference>
<comment type="caution">
    <text evidence="1">The sequence shown here is derived from an EMBL/GenBank/DDBJ whole genome shotgun (WGS) entry which is preliminary data.</text>
</comment>
<dbReference type="PROSITE" id="PS51257">
    <property type="entry name" value="PROKAR_LIPOPROTEIN"/>
    <property type="match status" value="1"/>
</dbReference>
<protein>
    <recommendedName>
        <fullName evidence="3">Tetratricopeptide repeat protein</fullName>
    </recommendedName>
</protein>
<evidence type="ECO:0000313" key="2">
    <source>
        <dbReference type="Proteomes" id="UP000245430"/>
    </source>
</evidence>
<sequence>MKNFIFISFLVLIVSCKKEVKNLDTLGIVEFQVTGNKEAQDHFEKGLLLLHSFEYKDAREAFLHAQNADPTMAMAYWGEAMTYNHALWREQDYDAGFSTIEKIENLQELEKYSEVEQGFLEAIKILYTPKTAKIERDKAYRDYMKSLYDANPNNQEVAAFYAISLLGSVPEGRDDSIYGQGAEIAKKVISKNPKHPGALHYLIHSYDDPYHAELAIDAANSYSKVAPDASHALHMPSHIYVALGMWDEVINSNIDSYQASLNRMKRKELGNDARGYHAYHWLEYGYLQKGDFDKAKQMVLDMETYTIETPTERSKIHLVFLKGTYLVETNQWDSTIADIEIDVSNLHLTGQAQYYFIEGYKAFAEKNSEKLNEVIDILYKKVDKESLLVDNISDGFTVCSSLSRSAPTKTNIDQATIMLKQLEALSSWLLNDVANTENLLKETVSLEQKLSYSYGPPVIQKPTTELYADWLMSEQRYTEAIEQYKLTLERATKRRLAVEGIEKATELSASNNLEV</sequence>
<dbReference type="RefSeq" id="WP_109682855.1">
    <property type="nucleotide sequence ID" value="NZ_QGGP01000006.1"/>
</dbReference>
<proteinExistence type="predicted"/>
<dbReference type="SUPFAM" id="SSF48452">
    <property type="entry name" value="TPR-like"/>
    <property type="match status" value="1"/>
</dbReference>
<gene>
    <name evidence="1" type="ORF">LX78_02369</name>
</gene>
<dbReference type="PANTHER" id="PTHR45588:SF1">
    <property type="entry name" value="WW DOMAIN-CONTAINING PROTEIN"/>
    <property type="match status" value="1"/>
</dbReference>
<keyword evidence="2" id="KW-1185">Reference proteome</keyword>